<comment type="caution">
    <text evidence="2">The sequence shown here is derived from an EMBL/GenBank/DDBJ whole genome shotgun (WGS) entry which is preliminary data.</text>
</comment>
<dbReference type="EMBL" id="AFWT01000053">
    <property type="protein sequence ID" value="EGV27895.1"/>
    <property type="molecule type" value="Genomic_DNA"/>
</dbReference>
<dbReference type="STRING" id="765913.ThidrDRAFT_4274"/>
<evidence type="ECO:0000259" key="1">
    <source>
        <dbReference type="PROSITE" id="PS50075"/>
    </source>
</evidence>
<organism evidence="2 3">
    <name type="scientific">Thiorhodococcus drewsii AZ1</name>
    <dbReference type="NCBI Taxonomy" id="765913"/>
    <lineage>
        <taxon>Bacteria</taxon>
        <taxon>Pseudomonadati</taxon>
        <taxon>Pseudomonadota</taxon>
        <taxon>Gammaproteobacteria</taxon>
        <taxon>Chromatiales</taxon>
        <taxon>Chromatiaceae</taxon>
        <taxon>Thiorhodococcus</taxon>
    </lineage>
</organism>
<proteinExistence type="predicted"/>
<dbReference type="RefSeq" id="WP_007042987.1">
    <property type="nucleotide sequence ID" value="NZ_AFWT01000053.1"/>
</dbReference>
<dbReference type="OrthoDB" id="8479929at2"/>
<protein>
    <submittedName>
        <fullName evidence="2">Phosphopantetheine-binding protein</fullName>
    </submittedName>
</protein>
<accession>G2E7L1</accession>
<evidence type="ECO:0000313" key="3">
    <source>
        <dbReference type="Proteomes" id="UP000004200"/>
    </source>
</evidence>
<dbReference type="Pfam" id="PF00550">
    <property type="entry name" value="PP-binding"/>
    <property type="match status" value="1"/>
</dbReference>
<feature type="domain" description="Carrier" evidence="1">
    <location>
        <begin position="7"/>
        <end position="85"/>
    </location>
</feature>
<dbReference type="Gene3D" id="1.10.1200.10">
    <property type="entry name" value="ACP-like"/>
    <property type="match status" value="1"/>
</dbReference>
<dbReference type="InterPro" id="IPR036736">
    <property type="entry name" value="ACP-like_sf"/>
</dbReference>
<dbReference type="InterPro" id="IPR009081">
    <property type="entry name" value="PP-bd_ACP"/>
</dbReference>
<keyword evidence="3" id="KW-1185">Reference proteome</keyword>
<dbReference type="SUPFAM" id="SSF47336">
    <property type="entry name" value="ACP-like"/>
    <property type="match status" value="1"/>
</dbReference>
<dbReference type="AlphaFoldDB" id="G2E7L1"/>
<gene>
    <name evidence="2" type="ORF">ThidrDRAFT_4274</name>
</gene>
<sequence>MSENSVLSADALRRWLTVYLATVIGEPSESIDTRVALSTYDLDSIDAVTMAIELEKKFTLKVHPDLFLLGHSSVEDVVAELCTHAVAGR</sequence>
<dbReference type="Proteomes" id="UP000004200">
    <property type="component" value="Unassembled WGS sequence"/>
</dbReference>
<name>G2E7L1_9GAMM</name>
<reference evidence="2 3" key="1">
    <citation type="submission" date="2011-06" db="EMBL/GenBank/DDBJ databases">
        <title>The draft genome of Thiorhodococcus drewsii AZ1.</title>
        <authorList>
            <consortium name="US DOE Joint Genome Institute (JGI-PGF)"/>
            <person name="Lucas S."/>
            <person name="Han J."/>
            <person name="Lapidus A."/>
            <person name="Cheng J.-F."/>
            <person name="Goodwin L."/>
            <person name="Pitluck S."/>
            <person name="Peters L."/>
            <person name="Land M.L."/>
            <person name="Hauser L."/>
            <person name="Vogl K."/>
            <person name="Liu Z."/>
            <person name="Imhoff J."/>
            <person name="Thiel V."/>
            <person name="Frigaard N.-U."/>
            <person name="Bryant D.A."/>
            <person name="Woyke T.J."/>
        </authorList>
    </citation>
    <scope>NUCLEOTIDE SEQUENCE [LARGE SCALE GENOMIC DNA]</scope>
    <source>
        <strain evidence="2 3">AZ1</strain>
    </source>
</reference>
<dbReference type="PROSITE" id="PS50075">
    <property type="entry name" value="CARRIER"/>
    <property type="match status" value="1"/>
</dbReference>
<evidence type="ECO:0000313" key="2">
    <source>
        <dbReference type="EMBL" id="EGV27895.1"/>
    </source>
</evidence>